<dbReference type="GO" id="GO:0140078">
    <property type="term" value="F:class I DNA-(apurinic or apyrimidinic site) endonuclease activity"/>
    <property type="evidence" value="ECO:0007669"/>
    <property type="project" value="UniProtKB-EC"/>
</dbReference>
<dbReference type="InterPro" id="IPR000214">
    <property type="entry name" value="Znf_DNA_glyclase/AP_lyase"/>
</dbReference>
<keyword evidence="5 13" id="KW-0863">Zinc-finger</keyword>
<keyword evidence="12 16" id="KW-0326">Glycosidase</keyword>
<dbReference type="GO" id="GO:0000703">
    <property type="term" value="F:oxidized pyrimidine nucleobase lesion DNA N-glycosylase activity"/>
    <property type="evidence" value="ECO:0007669"/>
    <property type="project" value="TreeGrafter"/>
</dbReference>
<evidence type="ECO:0000256" key="8">
    <source>
        <dbReference type="ARBA" id="ARBA00023125"/>
    </source>
</evidence>
<evidence type="ECO:0000256" key="10">
    <source>
        <dbReference type="ARBA" id="ARBA00023239"/>
    </source>
</evidence>
<dbReference type="Proteomes" id="UP000269019">
    <property type="component" value="Chromosome"/>
</dbReference>
<dbReference type="PANTHER" id="PTHR42697">
    <property type="entry name" value="ENDONUCLEASE 8"/>
    <property type="match status" value="1"/>
</dbReference>
<evidence type="ECO:0000256" key="5">
    <source>
        <dbReference type="ARBA" id="ARBA00022771"/>
    </source>
</evidence>
<evidence type="ECO:0000256" key="12">
    <source>
        <dbReference type="ARBA" id="ARBA00023295"/>
    </source>
</evidence>
<dbReference type="InterPro" id="IPR035937">
    <property type="entry name" value="FPG_N"/>
</dbReference>
<dbReference type="InterPro" id="IPR010979">
    <property type="entry name" value="Ribosomal_uS13-like_H2TH"/>
</dbReference>
<dbReference type="Gene3D" id="3.20.190.10">
    <property type="entry name" value="MutM-like, N-terminal"/>
    <property type="match status" value="1"/>
</dbReference>
<dbReference type="SUPFAM" id="SSF46946">
    <property type="entry name" value="S13-like H2TH domain"/>
    <property type="match status" value="1"/>
</dbReference>
<accession>A0A3G6J4P8</accession>
<evidence type="ECO:0000256" key="13">
    <source>
        <dbReference type="PROSITE-ProRule" id="PRU00391"/>
    </source>
</evidence>
<dbReference type="AlphaFoldDB" id="A0A3G6J4P8"/>
<dbReference type="PROSITE" id="PS51066">
    <property type="entry name" value="ZF_FPG_2"/>
    <property type="match status" value="1"/>
</dbReference>
<dbReference type="CDD" id="cd08971">
    <property type="entry name" value="AcNei2_N"/>
    <property type="match status" value="1"/>
</dbReference>
<protein>
    <recommendedName>
        <fullName evidence="2">DNA-(apurinic or apyrimidinic site) lyase</fullName>
        <ecNumber evidence="2">4.2.99.18</ecNumber>
    </recommendedName>
</protein>
<keyword evidence="16" id="KW-0255">Endonuclease</keyword>
<evidence type="ECO:0000313" key="17">
    <source>
        <dbReference type="Proteomes" id="UP000269019"/>
    </source>
</evidence>
<keyword evidence="6 16" id="KW-0378">Hydrolase</keyword>
<keyword evidence="17" id="KW-1185">Reference proteome</keyword>
<feature type="domain" description="FPG-type" evidence="14">
    <location>
        <begin position="228"/>
        <end position="273"/>
    </location>
</feature>
<keyword evidence="3" id="KW-0479">Metal-binding</keyword>
<organism evidence="16 17">
    <name type="scientific">Corynebacterium choanae</name>
    <dbReference type="NCBI Taxonomy" id="1862358"/>
    <lineage>
        <taxon>Bacteria</taxon>
        <taxon>Bacillati</taxon>
        <taxon>Actinomycetota</taxon>
        <taxon>Actinomycetes</taxon>
        <taxon>Mycobacteriales</taxon>
        <taxon>Corynebacteriaceae</taxon>
        <taxon>Corynebacterium</taxon>
    </lineage>
</organism>
<dbReference type="KEGG" id="ccho:CCHOA_03215"/>
<keyword evidence="7" id="KW-0862">Zinc</keyword>
<evidence type="ECO:0000259" key="15">
    <source>
        <dbReference type="PROSITE" id="PS51068"/>
    </source>
</evidence>
<keyword evidence="10" id="KW-0456">Lyase</keyword>
<feature type="domain" description="Formamidopyrimidine-DNA glycosylase catalytic" evidence="15">
    <location>
        <begin position="2"/>
        <end position="95"/>
    </location>
</feature>
<keyword evidence="11" id="KW-0511">Multifunctional enzyme</keyword>
<dbReference type="OrthoDB" id="9800855at2"/>
<keyword evidence="16" id="KW-0540">Nuclease</keyword>
<proteinExistence type="inferred from homology"/>
<evidence type="ECO:0000256" key="9">
    <source>
        <dbReference type="ARBA" id="ARBA00023204"/>
    </source>
</evidence>
<reference evidence="16 17" key="1">
    <citation type="submission" date="2018-11" db="EMBL/GenBank/DDBJ databases">
        <authorList>
            <person name="Kleinhagauer T."/>
            <person name="Glaeser S.P."/>
            <person name="Spergser J."/>
            <person name="Ruckert C."/>
            <person name="Kaempfer P."/>
            <person name="Busse H.-J."/>
        </authorList>
    </citation>
    <scope>NUCLEOTIDE SEQUENCE [LARGE SCALE GENOMIC DNA]</scope>
    <source>
        <strain evidence="16 17">200CH</strain>
    </source>
</reference>
<evidence type="ECO:0000256" key="4">
    <source>
        <dbReference type="ARBA" id="ARBA00022763"/>
    </source>
</evidence>
<dbReference type="RefSeq" id="WP_123926664.1">
    <property type="nucleotide sequence ID" value="NZ_CP033896.1"/>
</dbReference>
<dbReference type="InterPro" id="IPR044090">
    <property type="entry name" value="Nei2_N"/>
</dbReference>
<dbReference type="EMBL" id="CP033896">
    <property type="protein sequence ID" value="AZA13055.1"/>
    <property type="molecule type" value="Genomic_DNA"/>
</dbReference>
<dbReference type="GO" id="GO:0008270">
    <property type="term" value="F:zinc ion binding"/>
    <property type="evidence" value="ECO:0007669"/>
    <property type="project" value="UniProtKB-KW"/>
</dbReference>
<sequence length="279" mass="30900">MPEGDSVYQLAKRLHFLTGRQVTHTSLRVPRYATTSFTGSTCTEVWPLGKHLFMAFGEHILHTHLKMEGTWAIHPAGTRWRKPGHTARVVLRVTGEPDYPSDIEIVGHSLGLVDVFPTAEYREKMGYLGPDLLKTAWLNGGREEAIRRLALRPERSIGAALLDQKNLAGIGNEYRAEICFLAGVHPTAAVGTVNLPQIVDLARRLMWANKDSPNRVTTGIRGAGESSYVFGRYSKPCRRCGTLIEKAMLGGVDAGGDEGELERVIWFCPRCQPSPETPR</sequence>
<dbReference type="InterPro" id="IPR015886">
    <property type="entry name" value="H2TH_FPG"/>
</dbReference>
<dbReference type="EC" id="4.2.99.18" evidence="2"/>
<dbReference type="Gene3D" id="1.10.8.50">
    <property type="match status" value="1"/>
</dbReference>
<evidence type="ECO:0000256" key="6">
    <source>
        <dbReference type="ARBA" id="ARBA00022801"/>
    </source>
</evidence>
<dbReference type="InterPro" id="IPR012319">
    <property type="entry name" value="FPG_cat"/>
</dbReference>
<dbReference type="Pfam" id="PF06831">
    <property type="entry name" value="H2TH"/>
    <property type="match status" value="1"/>
</dbReference>
<evidence type="ECO:0000256" key="2">
    <source>
        <dbReference type="ARBA" id="ARBA00012720"/>
    </source>
</evidence>
<dbReference type="SUPFAM" id="SSF81624">
    <property type="entry name" value="N-terminal domain of MutM-like DNA repair proteins"/>
    <property type="match status" value="1"/>
</dbReference>
<dbReference type="SUPFAM" id="SSF57716">
    <property type="entry name" value="Glucocorticoid receptor-like (DNA-binding domain)"/>
    <property type="match status" value="1"/>
</dbReference>
<evidence type="ECO:0000256" key="7">
    <source>
        <dbReference type="ARBA" id="ARBA00022833"/>
    </source>
</evidence>
<evidence type="ECO:0000313" key="16">
    <source>
        <dbReference type="EMBL" id="AZA13055.1"/>
    </source>
</evidence>
<dbReference type="SMART" id="SM00898">
    <property type="entry name" value="Fapy_DNA_glyco"/>
    <property type="match status" value="1"/>
</dbReference>
<keyword evidence="8" id="KW-0238">DNA-binding</keyword>
<dbReference type="GO" id="GO:0003684">
    <property type="term" value="F:damaged DNA binding"/>
    <property type="evidence" value="ECO:0007669"/>
    <property type="project" value="InterPro"/>
</dbReference>
<gene>
    <name evidence="16" type="primary">nei1</name>
    <name evidence="16" type="ORF">CCHOA_03215</name>
</gene>
<dbReference type="SMART" id="SM01232">
    <property type="entry name" value="H2TH"/>
    <property type="match status" value="1"/>
</dbReference>
<evidence type="ECO:0000256" key="1">
    <source>
        <dbReference type="ARBA" id="ARBA00009409"/>
    </source>
</evidence>
<evidence type="ECO:0000256" key="3">
    <source>
        <dbReference type="ARBA" id="ARBA00022723"/>
    </source>
</evidence>
<evidence type="ECO:0000256" key="11">
    <source>
        <dbReference type="ARBA" id="ARBA00023268"/>
    </source>
</evidence>
<keyword evidence="9" id="KW-0234">DNA repair</keyword>
<comment type="similarity">
    <text evidence="1">Belongs to the FPG family.</text>
</comment>
<dbReference type="GO" id="GO:0006284">
    <property type="term" value="P:base-excision repair"/>
    <property type="evidence" value="ECO:0007669"/>
    <property type="project" value="InterPro"/>
</dbReference>
<dbReference type="PANTHER" id="PTHR42697:SF1">
    <property type="entry name" value="ENDONUCLEASE 8"/>
    <property type="match status" value="1"/>
</dbReference>
<name>A0A3G6J4P8_9CORY</name>
<dbReference type="Pfam" id="PF01149">
    <property type="entry name" value="Fapy_DNA_glyco"/>
    <property type="match status" value="1"/>
</dbReference>
<keyword evidence="4" id="KW-0227">DNA damage</keyword>
<evidence type="ECO:0000259" key="14">
    <source>
        <dbReference type="PROSITE" id="PS51066"/>
    </source>
</evidence>
<dbReference type="PROSITE" id="PS51068">
    <property type="entry name" value="FPG_CAT"/>
    <property type="match status" value="1"/>
</dbReference>